<gene>
    <name evidence="1" type="ORF">K504DRAFT_517307</name>
</gene>
<reference evidence="1" key="1">
    <citation type="journal article" date="2020" name="Stud. Mycol.">
        <title>101 Dothideomycetes genomes: a test case for predicting lifestyles and emergence of pathogens.</title>
        <authorList>
            <person name="Haridas S."/>
            <person name="Albert R."/>
            <person name="Binder M."/>
            <person name="Bloem J."/>
            <person name="Labutti K."/>
            <person name="Salamov A."/>
            <person name="Andreopoulos B."/>
            <person name="Baker S."/>
            <person name="Barry K."/>
            <person name="Bills G."/>
            <person name="Bluhm B."/>
            <person name="Cannon C."/>
            <person name="Castanera R."/>
            <person name="Culley D."/>
            <person name="Daum C."/>
            <person name="Ezra D."/>
            <person name="Gonzalez J."/>
            <person name="Henrissat B."/>
            <person name="Kuo A."/>
            <person name="Liang C."/>
            <person name="Lipzen A."/>
            <person name="Lutzoni F."/>
            <person name="Magnuson J."/>
            <person name="Mondo S."/>
            <person name="Nolan M."/>
            <person name="Ohm R."/>
            <person name="Pangilinan J."/>
            <person name="Park H.-J."/>
            <person name="Ramirez L."/>
            <person name="Alfaro M."/>
            <person name="Sun H."/>
            <person name="Tritt A."/>
            <person name="Yoshinaga Y."/>
            <person name="Zwiers L.-H."/>
            <person name="Turgeon B."/>
            <person name="Goodwin S."/>
            <person name="Spatafora J."/>
            <person name="Crous P."/>
            <person name="Grigoriev I."/>
        </authorList>
    </citation>
    <scope>NUCLEOTIDE SEQUENCE</scope>
    <source>
        <strain evidence="1">CBS 279.74</strain>
    </source>
</reference>
<evidence type="ECO:0000313" key="1">
    <source>
        <dbReference type="EMBL" id="KAF2713318.1"/>
    </source>
</evidence>
<sequence length="226" mass="25422">MGSYAEEQRIAEDMTIFEHWFPSAGKTEKLLEAFKAVLDYVVQNADNIPCFYLLKEKIEEGTGTIIVATRFATKTVHDDYLKSAARTSLQNLCRQDSLLRAPPLAQALRTAAGFSFRPPGPQSFPGIHAAMAKIQYAPGTRSHGIEHWKSVAASVDETEKEGTYTYWFLTDPEDEDVLFSLERYKSEEYLWNVHVPSAAIQDNIAKQKGIRIGLVLRGFESVEENT</sequence>
<dbReference type="InterPro" id="IPR011008">
    <property type="entry name" value="Dimeric_a/b-barrel"/>
</dbReference>
<dbReference type="AlphaFoldDB" id="A0A6G1KKG3"/>
<dbReference type="EMBL" id="MU005765">
    <property type="protein sequence ID" value="KAF2713318.1"/>
    <property type="molecule type" value="Genomic_DNA"/>
</dbReference>
<dbReference type="PANTHER" id="PTHR40624">
    <property type="entry name" value="BIOSYNTHESIS MONOOXYGENASE, PUTATIVE (AFU_ORTHOLOGUE AFUA_1G12025)-RELATED"/>
    <property type="match status" value="1"/>
</dbReference>
<dbReference type="SUPFAM" id="SSF54909">
    <property type="entry name" value="Dimeric alpha+beta barrel"/>
    <property type="match status" value="1"/>
</dbReference>
<evidence type="ECO:0008006" key="3">
    <source>
        <dbReference type="Google" id="ProtNLM"/>
    </source>
</evidence>
<name>A0A6G1KKG3_9PLEO</name>
<protein>
    <recommendedName>
        <fullName evidence="3">ABM domain-containing protein</fullName>
    </recommendedName>
</protein>
<dbReference type="Proteomes" id="UP000799428">
    <property type="component" value="Unassembled WGS sequence"/>
</dbReference>
<dbReference type="PANTHER" id="PTHR40624:SF1">
    <property type="entry name" value="BIOSYNTHESIS MONOOXYGENASE, PUTATIVE (AFU_ORTHOLOGUE AFUA_1G12025)-RELATED"/>
    <property type="match status" value="1"/>
</dbReference>
<accession>A0A6G1KKG3</accession>
<evidence type="ECO:0000313" key="2">
    <source>
        <dbReference type="Proteomes" id="UP000799428"/>
    </source>
</evidence>
<keyword evidence="2" id="KW-1185">Reference proteome</keyword>
<organism evidence="1 2">
    <name type="scientific">Pleomassaria siparia CBS 279.74</name>
    <dbReference type="NCBI Taxonomy" id="1314801"/>
    <lineage>
        <taxon>Eukaryota</taxon>
        <taxon>Fungi</taxon>
        <taxon>Dikarya</taxon>
        <taxon>Ascomycota</taxon>
        <taxon>Pezizomycotina</taxon>
        <taxon>Dothideomycetes</taxon>
        <taxon>Pleosporomycetidae</taxon>
        <taxon>Pleosporales</taxon>
        <taxon>Pleomassariaceae</taxon>
        <taxon>Pleomassaria</taxon>
    </lineage>
</organism>
<dbReference type="Gene3D" id="3.30.70.100">
    <property type="match status" value="1"/>
</dbReference>
<dbReference type="OrthoDB" id="4520428at2759"/>
<proteinExistence type="predicted"/>